<evidence type="ECO:0000313" key="6">
    <source>
        <dbReference type="Proteomes" id="UP001142175"/>
    </source>
</evidence>
<dbReference type="PANTHER" id="PTHR42939">
    <property type="entry name" value="ABC TRANSPORTER ATP-BINDING PROTEIN ALBC-RELATED"/>
    <property type="match status" value="1"/>
</dbReference>
<dbReference type="GO" id="GO:0005524">
    <property type="term" value="F:ATP binding"/>
    <property type="evidence" value="ECO:0007669"/>
    <property type="project" value="UniProtKB-KW"/>
</dbReference>
<gene>
    <name evidence="5" type="ORF">NU887_19430</name>
</gene>
<dbReference type="GO" id="GO:0016887">
    <property type="term" value="F:ATP hydrolysis activity"/>
    <property type="evidence" value="ECO:0007669"/>
    <property type="project" value="InterPro"/>
</dbReference>
<proteinExistence type="predicted"/>
<protein>
    <submittedName>
        <fullName evidence="5">ATP-binding cassette domain-containing protein</fullName>
    </submittedName>
</protein>
<dbReference type="PANTHER" id="PTHR42939:SF1">
    <property type="entry name" value="ABC TRANSPORTER ATP-BINDING PROTEIN ALBC-RELATED"/>
    <property type="match status" value="1"/>
</dbReference>
<organism evidence="5 6">
    <name type="scientific">Aquiflexum gelatinilyticum</name>
    <dbReference type="NCBI Taxonomy" id="2961943"/>
    <lineage>
        <taxon>Bacteria</taxon>
        <taxon>Pseudomonadati</taxon>
        <taxon>Bacteroidota</taxon>
        <taxon>Cytophagia</taxon>
        <taxon>Cytophagales</taxon>
        <taxon>Cyclobacteriaceae</taxon>
        <taxon>Aquiflexum</taxon>
    </lineage>
</organism>
<reference evidence="5" key="1">
    <citation type="submission" date="2022-08" db="EMBL/GenBank/DDBJ databases">
        <authorList>
            <person name="Zhang D."/>
        </authorList>
    </citation>
    <scope>NUCLEOTIDE SEQUENCE</scope>
    <source>
        <strain evidence="5">XJ19-11</strain>
    </source>
</reference>
<keyword evidence="3 5" id="KW-0067">ATP-binding</keyword>
<feature type="domain" description="ABC transporter" evidence="4">
    <location>
        <begin position="3"/>
        <end position="210"/>
    </location>
</feature>
<dbReference type="Proteomes" id="UP001142175">
    <property type="component" value="Unassembled WGS sequence"/>
</dbReference>
<dbReference type="SUPFAM" id="SSF52540">
    <property type="entry name" value="P-loop containing nucleoside triphosphate hydrolases"/>
    <property type="match status" value="1"/>
</dbReference>
<evidence type="ECO:0000256" key="2">
    <source>
        <dbReference type="ARBA" id="ARBA00022741"/>
    </source>
</evidence>
<evidence type="ECO:0000259" key="4">
    <source>
        <dbReference type="PROSITE" id="PS50893"/>
    </source>
</evidence>
<dbReference type="InterPro" id="IPR027417">
    <property type="entry name" value="P-loop_NTPase"/>
</dbReference>
<dbReference type="InterPro" id="IPR003593">
    <property type="entry name" value="AAA+_ATPase"/>
</dbReference>
<keyword evidence="1" id="KW-0813">Transport</keyword>
<dbReference type="InterPro" id="IPR017871">
    <property type="entry name" value="ABC_transporter-like_CS"/>
</dbReference>
<keyword evidence="2" id="KW-0547">Nucleotide-binding</keyword>
<evidence type="ECO:0000313" key="5">
    <source>
        <dbReference type="EMBL" id="MCR9017216.1"/>
    </source>
</evidence>
<dbReference type="InterPro" id="IPR051782">
    <property type="entry name" value="ABC_Transporter_VariousFunc"/>
</dbReference>
<sequence length="210" mass="24315">MELKLSQVSKRYQYEWIFKNINLSIPSLSHWAITGSNGSGKSTLLKCLTGINPLTSGSIQYFDSGKEIKGEDIFKSLVISAPYMELPEEFTLLELLKFHFKFKIPSENLNLEEMMDILYLKPHQNKPISQFSSGMKQRLKLGLCFFSKNKLIFLDEPTSNLDEQGISWYLQLVKQFSKDKTLFICSNDPKEYSFCPNEIKIEDFKVKQNL</sequence>
<dbReference type="PROSITE" id="PS00211">
    <property type="entry name" value="ABC_TRANSPORTER_1"/>
    <property type="match status" value="1"/>
</dbReference>
<dbReference type="EMBL" id="JANSUY010000025">
    <property type="protein sequence ID" value="MCR9017216.1"/>
    <property type="molecule type" value="Genomic_DNA"/>
</dbReference>
<dbReference type="InterPro" id="IPR003439">
    <property type="entry name" value="ABC_transporter-like_ATP-bd"/>
</dbReference>
<accession>A0A9X2P6T5</accession>
<comment type="caution">
    <text evidence="5">The sequence shown here is derived from an EMBL/GenBank/DDBJ whole genome shotgun (WGS) entry which is preliminary data.</text>
</comment>
<evidence type="ECO:0000256" key="1">
    <source>
        <dbReference type="ARBA" id="ARBA00022448"/>
    </source>
</evidence>
<keyword evidence="6" id="KW-1185">Reference proteome</keyword>
<dbReference type="PROSITE" id="PS50893">
    <property type="entry name" value="ABC_TRANSPORTER_2"/>
    <property type="match status" value="1"/>
</dbReference>
<evidence type="ECO:0000256" key="3">
    <source>
        <dbReference type="ARBA" id="ARBA00022840"/>
    </source>
</evidence>
<dbReference type="SMART" id="SM00382">
    <property type="entry name" value="AAA"/>
    <property type="match status" value="1"/>
</dbReference>
<name>A0A9X2P6T5_9BACT</name>
<dbReference type="Gene3D" id="3.40.50.300">
    <property type="entry name" value="P-loop containing nucleotide triphosphate hydrolases"/>
    <property type="match status" value="1"/>
</dbReference>
<dbReference type="Pfam" id="PF00005">
    <property type="entry name" value="ABC_tran"/>
    <property type="match status" value="1"/>
</dbReference>
<dbReference type="RefSeq" id="WP_258425057.1">
    <property type="nucleotide sequence ID" value="NZ_JANAEZ010000010.1"/>
</dbReference>
<dbReference type="AlphaFoldDB" id="A0A9X2P6T5"/>